<comment type="caution">
    <text evidence="1">The sequence shown here is derived from an EMBL/GenBank/DDBJ whole genome shotgun (WGS) entry which is preliminary data.</text>
</comment>
<accession>A0A7W3IX26</accession>
<sequence length="91" mass="9815">MTTLAVRHTVQDFTTWKAGFDGHDQARRSHGSTGYRVLQDGNSVLALIEFPDAAAAQAFQTDPKLGEVMASAGVIGAPDISTWSEASREMY</sequence>
<keyword evidence="2" id="KW-1185">Reference proteome</keyword>
<protein>
    <recommendedName>
        <fullName evidence="3">Cyclase</fullName>
    </recommendedName>
</protein>
<gene>
    <name evidence="1" type="ORF">FB382_000538</name>
</gene>
<dbReference type="EMBL" id="JACGXA010000001">
    <property type="protein sequence ID" value="MBA8802247.1"/>
    <property type="molecule type" value="Genomic_DNA"/>
</dbReference>
<evidence type="ECO:0000313" key="2">
    <source>
        <dbReference type="Proteomes" id="UP000580910"/>
    </source>
</evidence>
<dbReference type="Proteomes" id="UP000580910">
    <property type="component" value="Unassembled WGS sequence"/>
</dbReference>
<proteinExistence type="predicted"/>
<evidence type="ECO:0000313" key="1">
    <source>
        <dbReference type="EMBL" id="MBA8802247.1"/>
    </source>
</evidence>
<dbReference type="RefSeq" id="WP_182536574.1">
    <property type="nucleotide sequence ID" value="NZ_JACGXA010000001.1"/>
</dbReference>
<evidence type="ECO:0008006" key="3">
    <source>
        <dbReference type="Google" id="ProtNLM"/>
    </source>
</evidence>
<organism evidence="1 2">
    <name type="scientific">Nocardioides ginsengisegetis</name>
    <dbReference type="NCBI Taxonomy" id="661491"/>
    <lineage>
        <taxon>Bacteria</taxon>
        <taxon>Bacillati</taxon>
        <taxon>Actinomycetota</taxon>
        <taxon>Actinomycetes</taxon>
        <taxon>Propionibacteriales</taxon>
        <taxon>Nocardioidaceae</taxon>
        <taxon>Nocardioides</taxon>
    </lineage>
</organism>
<dbReference type="AlphaFoldDB" id="A0A7W3IX26"/>
<reference evidence="1 2" key="1">
    <citation type="submission" date="2020-07" db="EMBL/GenBank/DDBJ databases">
        <title>Sequencing the genomes of 1000 actinobacteria strains.</title>
        <authorList>
            <person name="Klenk H.-P."/>
        </authorList>
    </citation>
    <scope>NUCLEOTIDE SEQUENCE [LARGE SCALE GENOMIC DNA]</scope>
    <source>
        <strain evidence="1 2">DSM 21349</strain>
    </source>
</reference>
<name>A0A7W3IX26_9ACTN</name>